<reference evidence="4" key="1">
    <citation type="submission" date="2013-09" db="EMBL/GenBank/DDBJ databases">
        <title>Corchorus olitorius genome sequencing.</title>
        <authorList>
            <person name="Alam M."/>
            <person name="Haque M.S."/>
            <person name="Islam M.S."/>
            <person name="Emdad E.M."/>
            <person name="Islam M.M."/>
            <person name="Ahmed B."/>
            <person name="Halim A."/>
            <person name="Hossen Q.M.M."/>
            <person name="Hossain M.Z."/>
            <person name="Ahmed R."/>
            <person name="Khan M.M."/>
            <person name="Islam R."/>
            <person name="Rashid M.M."/>
            <person name="Khan S.A."/>
            <person name="Rahman M.S."/>
            <person name="Alam M."/>
            <person name="Yahiya A.S."/>
            <person name="Khan M.S."/>
            <person name="Azam M.S."/>
            <person name="Haque T."/>
            <person name="Lashkar M.Z.H."/>
            <person name="Akhand A.I."/>
            <person name="Morshed G."/>
            <person name="Roy S."/>
            <person name="Uddin K.S."/>
            <person name="Rabeya T."/>
            <person name="Hossain A.S."/>
            <person name="Chowdhury A."/>
            <person name="Snigdha A.R."/>
            <person name="Mortoza M.S."/>
            <person name="Matin S.A."/>
            <person name="Hoque S.M.E."/>
            <person name="Islam M.K."/>
            <person name="Roy D.K."/>
            <person name="Haider R."/>
            <person name="Moosa M.M."/>
            <person name="Elias S.M."/>
            <person name="Hasan A.M."/>
            <person name="Jahan S."/>
            <person name="Shafiuddin M."/>
            <person name="Mahmood N."/>
            <person name="Shommy N.S."/>
        </authorList>
    </citation>
    <scope>NUCLEOTIDE SEQUENCE [LARGE SCALE GENOMIC DNA]</scope>
    <source>
        <strain evidence="4">cv. O-4</strain>
    </source>
</reference>
<dbReference type="InterPro" id="IPR046960">
    <property type="entry name" value="PPR_At4g14850-like_plant"/>
</dbReference>
<evidence type="ECO:0008006" key="5">
    <source>
        <dbReference type="Google" id="ProtNLM"/>
    </source>
</evidence>
<dbReference type="InterPro" id="IPR002885">
    <property type="entry name" value="PPR_rpt"/>
</dbReference>
<gene>
    <name evidence="3" type="ORF">COLO4_38194</name>
</gene>
<accession>A0A1R3FWG8</accession>
<dbReference type="OrthoDB" id="1729239at2759"/>
<protein>
    <recommendedName>
        <fullName evidence="5">Pentatricopeptide repeat-containing protein</fullName>
    </recommendedName>
</protein>
<name>A0A1R3FWG8_9ROSI</name>
<dbReference type="FunFam" id="1.25.40.10:FF:000196">
    <property type="entry name" value="Pentatricopeptide repeat-containing protein At4g14850"/>
    <property type="match status" value="1"/>
</dbReference>
<comment type="caution">
    <text evidence="3">The sequence shown here is derived from an EMBL/GenBank/DDBJ whole genome shotgun (WGS) entry which is preliminary data.</text>
</comment>
<proteinExistence type="predicted"/>
<dbReference type="PROSITE" id="PS51375">
    <property type="entry name" value="PPR"/>
    <property type="match status" value="1"/>
</dbReference>
<dbReference type="InterPro" id="IPR011990">
    <property type="entry name" value="TPR-like_helical_dom_sf"/>
</dbReference>
<keyword evidence="1" id="KW-0677">Repeat</keyword>
<dbReference type="PANTHER" id="PTHR24015">
    <property type="entry name" value="OS07G0578800 PROTEIN-RELATED"/>
    <property type="match status" value="1"/>
</dbReference>
<evidence type="ECO:0000313" key="4">
    <source>
        <dbReference type="Proteomes" id="UP000187203"/>
    </source>
</evidence>
<feature type="repeat" description="PPR" evidence="2">
    <location>
        <begin position="123"/>
        <end position="157"/>
    </location>
</feature>
<feature type="non-terminal residue" evidence="3">
    <location>
        <position position="202"/>
    </location>
</feature>
<dbReference type="Gene3D" id="1.25.40.10">
    <property type="entry name" value="Tetratricopeptide repeat domain"/>
    <property type="match status" value="2"/>
</dbReference>
<evidence type="ECO:0000256" key="1">
    <source>
        <dbReference type="ARBA" id="ARBA00022737"/>
    </source>
</evidence>
<dbReference type="EMBL" id="AWUE01024648">
    <property type="protein sequence ID" value="OMO50192.1"/>
    <property type="molecule type" value="Genomic_DNA"/>
</dbReference>
<dbReference type="AlphaFoldDB" id="A0A1R3FWG8"/>
<dbReference type="GO" id="GO:0009451">
    <property type="term" value="P:RNA modification"/>
    <property type="evidence" value="ECO:0007669"/>
    <property type="project" value="InterPro"/>
</dbReference>
<dbReference type="GO" id="GO:0003723">
    <property type="term" value="F:RNA binding"/>
    <property type="evidence" value="ECO:0007669"/>
    <property type="project" value="InterPro"/>
</dbReference>
<dbReference type="PANTHER" id="PTHR24015:SF1814">
    <property type="entry name" value="OS11G0583200 PROTEIN"/>
    <property type="match status" value="1"/>
</dbReference>
<dbReference type="Pfam" id="PF01535">
    <property type="entry name" value="PPR"/>
    <property type="match status" value="2"/>
</dbReference>
<evidence type="ECO:0000313" key="3">
    <source>
        <dbReference type="EMBL" id="OMO50192.1"/>
    </source>
</evidence>
<evidence type="ECO:0000256" key="2">
    <source>
        <dbReference type="PROSITE-ProRule" id="PRU00708"/>
    </source>
</evidence>
<dbReference type="Proteomes" id="UP000187203">
    <property type="component" value="Unassembled WGS sequence"/>
</dbReference>
<sequence length="202" mass="22279">MYTKTALRDEARILFDEMPERSVAMWNANISNAVLDGRPSIAVDVFIQFRRIGGELDPITFCVFLNACSDAFYLELGRQLDGYVIRSGFDGNLSVCNGLIDFYGKCKEVEFAKTIFDGMEKRDTVSWCSMVSAYEQNYEEEKACGLFLEARKEGVEPTDFVVSSVISACAGMVGLELGRSVHALAVKACIEGNIFVGSALVD</sequence>
<keyword evidence="4" id="KW-1185">Reference proteome</keyword>
<dbReference type="NCBIfam" id="TIGR00756">
    <property type="entry name" value="PPR"/>
    <property type="match status" value="2"/>
</dbReference>
<dbReference type="STRING" id="93759.A0A1R3FWG8"/>
<organism evidence="3 4">
    <name type="scientific">Corchorus olitorius</name>
    <dbReference type="NCBI Taxonomy" id="93759"/>
    <lineage>
        <taxon>Eukaryota</taxon>
        <taxon>Viridiplantae</taxon>
        <taxon>Streptophyta</taxon>
        <taxon>Embryophyta</taxon>
        <taxon>Tracheophyta</taxon>
        <taxon>Spermatophyta</taxon>
        <taxon>Magnoliopsida</taxon>
        <taxon>eudicotyledons</taxon>
        <taxon>Gunneridae</taxon>
        <taxon>Pentapetalae</taxon>
        <taxon>rosids</taxon>
        <taxon>malvids</taxon>
        <taxon>Malvales</taxon>
        <taxon>Malvaceae</taxon>
        <taxon>Grewioideae</taxon>
        <taxon>Apeibeae</taxon>
        <taxon>Corchorus</taxon>
    </lineage>
</organism>